<dbReference type="OrthoDB" id="6163890at2"/>
<accession>E3CZM9</accession>
<dbReference type="PaxDb" id="584708-Apau_2252"/>
<dbReference type="RefSeq" id="WP_006301905.1">
    <property type="nucleotide sequence ID" value="NZ_CM001022.1"/>
</dbReference>
<dbReference type="EMBL" id="CM001022">
    <property type="protein sequence ID" value="EFQ24661.1"/>
    <property type="molecule type" value="Genomic_DNA"/>
</dbReference>
<dbReference type="HOGENOM" id="CLU_141474_0_0_0"/>
<gene>
    <name evidence="1" type="ORF">Apau_2252</name>
</gene>
<evidence type="ECO:0000313" key="1">
    <source>
        <dbReference type="EMBL" id="EFQ24661.1"/>
    </source>
</evidence>
<keyword evidence="2" id="KW-1185">Reference proteome</keyword>
<dbReference type="Proteomes" id="UP000005096">
    <property type="component" value="Chromosome"/>
</dbReference>
<reference evidence="1 2" key="1">
    <citation type="journal article" date="2010" name="Stand. Genomic Sci.">
        <title>Non-contiguous finished genome sequence of Aminomonas paucivorans type strain (GLU-3).</title>
        <authorList>
            <person name="Pitluck S."/>
            <person name="Yasawong M."/>
            <person name="Held B."/>
            <person name="Lapidus A."/>
            <person name="Nolan M."/>
            <person name="Copeland A."/>
            <person name="Lucas S."/>
            <person name="Del Rio T.G."/>
            <person name="Tice H."/>
            <person name="Cheng J.F."/>
            <person name="Chertkov O."/>
            <person name="Goodwin L."/>
            <person name="Tapia R."/>
            <person name="Han C."/>
            <person name="Liolios K."/>
            <person name="Ivanova N."/>
            <person name="Mavromatis K."/>
            <person name="Ovchinnikova G."/>
            <person name="Pati A."/>
            <person name="Chen A."/>
            <person name="Palaniappan K."/>
            <person name="Land M."/>
            <person name="Hauser L."/>
            <person name="Chang Y.J."/>
            <person name="Jeffries C.D."/>
            <person name="Pukall R."/>
            <person name="Spring S."/>
            <person name="Rohde M."/>
            <person name="Sikorski J."/>
            <person name="Goker M."/>
            <person name="Woyke T."/>
            <person name="Bristow J."/>
            <person name="Eisen J.A."/>
            <person name="Markowitz V."/>
            <person name="Hugenholtz P."/>
            <person name="Kyrpides N.C."/>
            <person name="Klenk H.P."/>
        </authorList>
    </citation>
    <scope>NUCLEOTIDE SEQUENCE [LARGE SCALE GENOMIC DNA]</scope>
    <source>
        <strain evidence="1 2">DSM 12260</strain>
    </source>
</reference>
<dbReference type="STRING" id="584708.Apau_2252"/>
<dbReference type="eggNOG" id="ENOG5032YRE">
    <property type="taxonomic scope" value="Bacteria"/>
</dbReference>
<dbReference type="AlphaFoldDB" id="E3CZM9"/>
<evidence type="ECO:0000313" key="2">
    <source>
        <dbReference type="Proteomes" id="UP000005096"/>
    </source>
</evidence>
<protein>
    <submittedName>
        <fullName evidence="1">Uncharacterized protein</fullName>
    </submittedName>
</protein>
<name>E3CZM9_9BACT</name>
<sequence length="129" mass="14497">MGILTPGDLKQELMRINNAVNQEMFGVGLRRQKVDLLDDRILLMAQNPRVKALTVFDSGEGITGRLMDLALLEEYKKRLRKALEDRLGVQIRSVLKDYDPAEELAFTLVVLCGTLEDLLRGTEQPRSAG</sequence>
<organism evidence="1 2">
    <name type="scientific">Aminomonas paucivorans DSM 12260</name>
    <dbReference type="NCBI Taxonomy" id="584708"/>
    <lineage>
        <taxon>Bacteria</taxon>
        <taxon>Thermotogati</taxon>
        <taxon>Synergistota</taxon>
        <taxon>Synergistia</taxon>
        <taxon>Synergistales</taxon>
        <taxon>Synergistaceae</taxon>
        <taxon>Aminomonas</taxon>
    </lineage>
</organism>
<proteinExistence type="predicted"/>